<dbReference type="GO" id="GO:0007142">
    <property type="term" value="P:male meiosis II"/>
    <property type="evidence" value="ECO:0007669"/>
    <property type="project" value="InterPro"/>
</dbReference>
<keyword evidence="3" id="KW-1185">Reference proteome</keyword>
<accession>A0A9W7GXK3</accession>
<dbReference type="InterPro" id="IPR039300">
    <property type="entry name" value="JASON"/>
</dbReference>
<dbReference type="AlphaFoldDB" id="A0A9W7GXK3"/>
<evidence type="ECO:0000313" key="3">
    <source>
        <dbReference type="Proteomes" id="UP001165190"/>
    </source>
</evidence>
<evidence type="ECO:0000313" key="2">
    <source>
        <dbReference type="EMBL" id="GMI65740.1"/>
    </source>
</evidence>
<name>A0A9W7GXK3_HIBTR</name>
<organism evidence="2 3">
    <name type="scientific">Hibiscus trionum</name>
    <name type="common">Flower of an hour</name>
    <dbReference type="NCBI Taxonomy" id="183268"/>
    <lineage>
        <taxon>Eukaryota</taxon>
        <taxon>Viridiplantae</taxon>
        <taxon>Streptophyta</taxon>
        <taxon>Embryophyta</taxon>
        <taxon>Tracheophyta</taxon>
        <taxon>Spermatophyta</taxon>
        <taxon>Magnoliopsida</taxon>
        <taxon>eudicotyledons</taxon>
        <taxon>Gunneridae</taxon>
        <taxon>Pentapetalae</taxon>
        <taxon>rosids</taxon>
        <taxon>malvids</taxon>
        <taxon>Malvales</taxon>
        <taxon>Malvaceae</taxon>
        <taxon>Malvoideae</taxon>
        <taxon>Hibiscus</taxon>
    </lineage>
</organism>
<dbReference type="OrthoDB" id="1925835at2759"/>
<comment type="caution">
    <text evidence="2">The sequence shown here is derived from an EMBL/GenBank/DDBJ whole genome shotgun (WGS) entry which is preliminary data.</text>
</comment>
<reference evidence="2" key="1">
    <citation type="submission" date="2023-05" db="EMBL/GenBank/DDBJ databases">
        <title>Genome and transcriptome analyses reveal genes involved in the formation of fine ridges on petal epidermal cells in Hibiscus trionum.</title>
        <authorList>
            <person name="Koshimizu S."/>
            <person name="Masuda S."/>
            <person name="Ishii T."/>
            <person name="Shirasu K."/>
            <person name="Hoshino A."/>
            <person name="Arita M."/>
        </authorList>
    </citation>
    <scope>NUCLEOTIDE SEQUENCE</scope>
    <source>
        <strain evidence="2">Hamamatsu line</strain>
    </source>
</reference>
<sequence>MGCSFLACFSASKNRKHQHLVDGDSSVDQVSFLFTFTIYNSWGFSSSFLNNFVQSRNPKPTKEEDFWKPFNPIIVEKEKLGELLNNGGKHQVAFDLNVESSDKLLENEENKGTEGTVKGSGSSVLDLSAAAVVCKFQNNRYQNSEESGDALKDLDLEVKEESRKCVSEVESGEKEVSSPMRIVLNRNAKDKGGECLQSVLNPIENLAQWKGVKAKAGIPLKDEEKENINVEQAGVGPENTANSKGSTDSVGNSAASQKTNLPRSYEDRPILGALTLEEFKQHSASRKCRSQSPDETPIIGTVGSYWNHTGQIVDADSSSLCKGTPRTRCRNIQEERSKWNAIPFEARLERALDTGTAGV</sequence>
<feature type="region of interest" description="Disordered" evidence="1">
    <location>
        <begin position="232"/>
        <end position="266"/>
    </location>
</feature>
<proteinExistence type="predicted"/>
<dbReference type="PANTHER" id="PTHR33318:SF22">
    <property type="entry name" value="SUPPRESSOR PROTEIN SRP40-LIKE ISOFORM X1"/>
    <property type="match status" value="1"/>
</dbReference>
<feature type="compositionally biased region" description="Polar residues" evidence="1">
    <location>
        <begin position="239"/>
        <end position="262"/>
    </location>
</feature>
<protein>
    <submittedName>
        <fullName evidence="2">Uncharacterized protein</fullName>
    </submittedName>
</protein>
<dbReference type="EMBL" id="BSYR01000003">
    <property type="protein sequence ID" value="GMI65740.1"/>
    <property type="molecule type" value="Genomic_DNA"/>
</dbReference>
<gene>
    <name evidence="2" type="ORF">HRI_000243300</name>
</gene>
<evidence type="ECO:0000256" key="1">
    <source>
        <dbReference type="SAM" id="MobiDB-lite"/>
    </source>
</evidence>
<dbReference type="Proteomes" id="UP001165190">
    <property type="component" value="Unassembled WGS sequence"/>
</dbReference>
<dbReference type="PANTHER" id="PTHR33318">
    <property type="entry name" value="ASPARTYL/GLUTAMYL-TRNA(ASN/GLN) AMIDOTRANSFERASE SUBUNIT"/>
    <property type="match status" value="1"/>
</dbReference>